<protein>
    <submittedName>
        <fullName evidence="1">Uncharacterized protein</fullName>
    </submittedName>
</protein>
<dbReference type="EMBL" id="KQ119862">
    <property type="protein sequence ID" value="KMS64871.1"/>
    <property type="molecule type" value="Genomic_DNA"/>
</dbReference>
<evidence type="ECO:0000313" key="2">
    <source>
        <dbReference type="Proteomes" id="UP000035740"/>
    </source>
</evidence>
<proteinExistence type="predicted"/>
<sequence>MNATFMLHPSPETFVSAIIRAVAERAFASPNALLLSRLFFLVGHAAIRALVLNEQLEVQWKKQHKKDDKPEEEDEVAAIGGDACVEHEIEQIRERAQNMLADSKSLIGAIAPCIIVVTGNPSQYPDEVRP</sequence>
<accession>A0A0J7YMQ3</accession>
<reference evidence="1 2" key="1">
    <citation type="journal article" date="2014" name="Nature">
        <title>The genome of the recently domesticated crop plant sugar beet (Beta vulgaris).</title>
        <authorList>
            <person name="Dohm J.C."/>
            <person name="Minoche A.E."/>
            <person name="Holtgrawe D."/>
            <person name="Capella-Gutierrez S."/>
            <person name="Zakrzewski F."/>
            <person name="Tafer H."/>
            <person name="Rupp O."/>
            <person name="Sorensen T.R."/>
            <person name="Stracke R."/>
            <person name="Reinhardt R."/>
            <person name="Goesmann A."/>
            <person name="Kraft T."/>
            <person name="Schulz B."/>
            <person name="Stadler P.F."/>
            <person name="Schmidt T."/>
            <person name="Gabaldon T."/>
            <person name="Lehrach H."/>
            <person name="Weisshaar B."/>
            <person name="Himmelbauer H."/>
        </authorList>
    </citation>
    <scope>NUCLEOTIDE SEQUENCE [LARGE SCALE GENOMIC DNA]</scope>
    <source>
        <tissue evidence="1">Taproot</tissue>
    </source>
</reference>
<keyword evidence="2" id="KW-1185">Reference proteome</keyword>
<evidence type="ECO:0000313" key="1">
    <source>
        <dbReference type="EMBL" id="KMS64871.1"/>
    </source>
</evidence>
<dbReference type="AlphaFoldDB" id="A0A0J7YMQ3"/>
<feature type="non-terminal residue" evidence="1">
    <location>
        <position position="130"/>
    </location>
</feature>
<name>A0A0J7YMQ3_BETVV</name>
<dbReference type="Proteomes" id="UP000035740">
    <property type="component" value="Unassembled WGS sequence"/>
</dbReference>
<organism evidence="1 2">
    <name type="scientific">Beta vulgaris subsp. vulgaris</name>
    <name type="common">Beet</name>
    <dbReference type="NCBI Taxonomy" id="3555"/>
    <lineage>
        <taxon>Eukaryota</taxon>
        <taxon>Viridiplantae</taxon>
        <taxon>Streptophyta</taxon>
        <taxon>Embryophyta</taxon>
        <taxon>Tracheophyta</taxon>
        <taxon>Spermatophyta</taxon>
        <taxon>Magnoliopsida</taxon>
        <taxon>eudicotyledons</taxon>
        <taxon>Gunneridae</taxon>
        <taxon>Pentapetalae</taxon>
        <taxon>Caryophyllales</taxon>
        <taxon>Chenopodiaceae</taxon>
        <taxon>Betoideae</taxon>
        <taxon>Beta</taxon>
    </lineage>
</organism>
<gene>
    <name evidence="1" type="ORF">BVRB_041810</name>
</gene>